<keyword evidence="24" id="KW-1185">Reference proteome</keyword>
<feature type="region of interest" description="Disordered" evidence="19">
    <location>
        <begin position="653"/>
        <end position="674"/>
    </location>
</feature>
<comment type="function">
    <text evidence="16">Is responsible for the charging of tRNA(Phe) with phenylalanine in mitochondrial translation.</text>
</comment>
<dbReference type="InterPro" id="IPR006195">
    <property type="entry name" value="aa-tRNA-synth_II"/>
</dbReference>
<gene>
    <name evidence="23" type="ORF">MAM1_0219d08238</name>
</gene>
<dbReference type="InterPro" id="IPR013087">
    <property type="entry name" value="Znf_C2H2_type"/>
</dbReference>
<protein>
    <recommendedName>
        <fullName evidence="17">Phenylalanine--tRNA ligase, mitochondrial</fullName>
        <ecNumber evidence="3">6.1.1.20</ecNumber>
    </recommendedName>
    <alternativeName>
        <fullName evidence="14">Phenylalanyl-tRNA synthetase</fullName>
    </alternativeName>
</protein>
<evidence type="ECO:0000256" key="13">
    <source>
        <dbReference type="ARBA" id="ARBA00023146"/>
    </source>
</evidence>
<feature type="region of interest" description="Disordered" evidence="19">
    <location>
        <begin position="686"/>
        <end position="729"/>
    </location>
</feature>
<evidence type="ECO:0000313" key="24">
    <source>
        <dbReference type="Proteomes" id="UP000053815"/>
    </source>
</evidence>
<evidence type="ECO:0000256" key="5">
    <source>
        <dbReference type="ARBA" id="ARBA00022723"/>
    </source>
</evidence>
<evidence type="ECO:0000313" key="23">
    <source>
        <dbReference type="EMBL" id="GAN08723.1"/>
    </source>
</evidence>
<evidence type="ECO:0000256" key="11">
    <source>
        <dbReference type="ARBA" id="ARBA00022946"/>
    </source>
</evidence>
<keyword evidence="9" id="KW-0067">ATP-binding</keyword>
<comment type="catalytic activity">
    <reaction evidence="15">
        <text>tRNA(Phe) + L-phenylalanine + ATP = L-phenylalanyl-tRNA(Phe) + AMP + diphosphate + H(+)</text>
        <dbReference type="Rhea" id="RHEA:19413"/>
        <dbReference type="Rhea" id="RHEA-COMP:9668"/>
        <dbReference type="Rhea" id="RHEA-COMP:9699"/>
        <dbReference type="ChEBI" id="CHEBI:15378"/>
        <dbReference type="ChEBI" id="CHEBI:30616"/>
        <dbReference type="ChEBI" id="CHEBI:33019"/>
        <dbReference type="ChEBI" id="CHEBI:58095"/>
        <dbReference type="ChEBI" id="CHEBI:78442"/>
        <dbReference type="ChEBI" id="CHEBI:78531"/>
        <dbReference type="ChEBI" id="CHEBI:456215"/>
        <dbReference type="EC" id="6.1.1.20"/>
    </reaction>
</comment>
<keyword evidence="6" id="KW-0547">Nucleotide-binding</keyword>
<feature type="compositionally biased region" description="Basic residues" evidence="19">
    <location>
        <begin position="539"/>
        <end position="549"/>
    </location>
</feature>
<evidence type="ECO:0000256" key="3">
    <source>
        <dbReference type="ARBA" id="ARBA00012814"/>
    </source>
</evidence>
<dbReference type="NCBIfam" id="TIGR00469">
    <property type="entry name" value="pheS_mito"/>
    <property type="match status" value="1"/>
</dbReference>
<dbReference type="InterPro" id="IPR004530">
    <property type="entry name" value="Phe-tRNA-synth_IIc_mito"/>
</dbReference>
<dbReference type="CDD" id="cd00496">
    <property type="entry name" value="PheRS_alpha_core"/>
    <property type="match status" value="1"/>
</dbReference>
<dbReference type="InterPro" id="IPR013083">
    <property type="entry name" value="Znf_RING/FYVE/PHD"/>
</dbReference>
<dbReference type="InterPro" id="IPR005121">
    <property type="entry name" value="Fdx_antiC-bd"/>
</dbReference>
<keyword evidence="11" id="KW-0809">Transit peptide</keyword>
<dbReference type="CDD" id="cd15489">
    <property type="entry name" value="PHD_SF"/>
    <property type="match status" value="1"/>
</dbReference>
<keyword evidence="4" id="KW-0436">Ligase</keyword>
<dbReference type="Pfam" id="PF03147">
    <property type="entry name" value="FDX-ACB"/>
    <property type="match status" value="1"/>
</dbReference>
<dbReference type="GO" id="GO:0008270">
    <property type="term" value="F:zinc ion binding"/>
    <property type="evidence" value="ECO:0007669"/>
    <property type="project" value="UniProtKB-KW"/>
</dbReference>
<dbReference type="Gene3D" id="3.30.40.10">
    <property type="entry name" value="Zinc/RING finger domain, C3HC4 (zinc finger)"/>
    <property type="match status" value="1"/>
</dbReference>
<feature type="domain" description="FDX-ACB" evidence="22">
    <location>
        <begin position="330"/>
        <end position="425"/>
    </location>
</feature>
<feature type="compositionally biased region" description="Low complexity" evidence="19">
    <location>
        <begin position="524"/>
        <end position="538"/>
    </location>
</feature>
<keyword evidence="12" id="KW-0496">Mitochondrion</keyword>
<dbReference type="PROSITE" id="PS50862">
    <property type="entry name" value="AA_TRNA_LIGASE_II"/>
    <property type="match status" value="1"/>
</dbReference>
<feature type="compositionally biased region" description="Basic residues" evidence="19">
    <location>
        <begin position="498"/>
        <end position="507"/>
    </location>
</feature>
<proteinExistence type="inferred from homology"/>
<dbReference type="GO" id="GO:0005524">
    <property type="term" value="F:ATP binding"/>
    <property type="evidence" value="ECO:0007669"/>
    <property type="project" value="UniProtKB-KW"/>
</dbReference>
<comment type="subcellular location">
    <subcellularLocation>
        <location evidence="1">Mitochondrion matrix</location>
    </subcellularLocation>
</comment>
<evidence type="ECO:0000256" key="18">
    <source>
        <dbReference type="PROSITE-ProRule" id="PRU00042"/>
    </source>
</evidence>
<dbReference type="PROSITE" id="PS50157">
    <property type="entry name" value="ZINC_FINGER_C2H2_2"/>
    <property type="match status" value="1"/>
</dbReference>
<evidence type="ECO:0000256" key="12">
    <source>
        <dbReference type="ARBA" id="ARBA00023128"/>
    </source>
</evidence>
<dbReference type="GO" id="GO:0005759">
    <property type="term" value="C:mitochondrial matrix"/>
    <property type="evidence" value="ECO:0007669"/>
    <property type="project" value="UniProtKB-SubCell"/>
</dbReference>
<organism evidence="23">
    <name type="scientific">Mucor ambiguus</name>
    <dbReference type="NCBI Taxonomy" id="91626"/>
    <lineage>
        <taxon>Eukaryota</taxon>
        <taxon>Fungi</taxon>
        <taxon>Fungi incertae sedis</taxon>
        <taxon>Mucoromycota</taxon>
        <taxon>Mucoromycotina</taxon>
        <taxon>Mucoromycetes</taxon>
        <taxon>Mucorales</taxon>
        <taxon>Mucorineae</taxon>
        <taxon>Mucoraceae</taxon>
        <taxon>Mucor</taxon>
    </lineage>
</organism>
<evidence type="ECO:0000256" key="19">
    <source>
        <dbReference type="SAM" id="MobiDB-lite"/>
    </source>
</evidence>
<feature type="compositionally biased region" description="Basic residues" evidence="19">
    <location>
        <begin position="704"/>
        <end position="728"/>
    </location>
</feature>
<dbReference type="EC" id="6.1.1.20" evidence="3"/>
<dbReference type="InterPro" id="IPR002319">
    <property type="entry name" value="Phenylalanyl-tRNA_Synthase"/>
</dbReference>
<dbReference type="Pfam" id="PF01409">
    <property type="entry name" value="tRNA-synt_2d"/>
    <property type="match status" value="2"/>
</dbReference>
<evidence type="ECO:0000256" key="16">
    <source>
        <dbReference type="ARBA" id="ARBA00057761"/>
    </source>
</evidence>
<dbReference type="InterPro" id="IPR011011">
    <property type="entry name" value="Znf_FYVE_PHD"/>
</dbReference>
<dbReference type="SUPFAM" id="SSF55681">
    <property type="entry name" value="Class II aaRS and biotin synthetases"/>
    <property type="match status" value="1"/>
</dbReference>
<feature type="domain" description="C2H2-type" evidence="20">
    <location>
        <begin position="745"/>
        <end position="774"/>
    </location>
</feature>
<dbReference type="PROSITE" id="PS51447">
    <property type="entry name" value="FDX_ACB"/>
    <property type="match status" value="1"/>
</dbReference>
<dbReference type="Gene3D" id="3.30.930.10">
    <property type="entry name" value="Bira Bifunctional Protein, Domain 2"/>
    <property type="match status" value="1"/>
</dbReference>
<feature type="region of interest" description="Disordered" evidence="19">
    <location>
        <begin position="480"/>
        <end position="557"/>
    </location>
</feature>
<dbReference type="SMART" id="SM00249">
    <property type="entry name" value="PHD"/>
    <property type="match status" value="1"/>
</dbReference>
<evidence type="ECO:0000256" key="2">
    <source>
        <dbReference type="ARBA" id="ARBA00008226"/>
    </source>
</evidence>
<evidence type="ECO:0000256" key="8">
    <source>
        <dbReference type="ARBA" id="ARBA00022833"/>
    </source>
</evidence>
<dbReference type="FunFam" id="3.30.70.380:FF:000002">
    <property type="entry name" value="phenylalanine--tRNA ligase, mitochondrial"/>
    <property type="match status" value="1"/>
</dbReference>
<feature type="compositionally biased region" description="Low complexity" evidence="19">
    <location>
        <begin position="664"/>
        <end position="674"/>
    </location>
</feature>
<keyword evidence="5" id="KW-0479">Metal-binding</keyword>
<evidence type="ECO:0000259" key="20">
    <source>
        <dbReference type="PROSITE" id="PS50157"/>
    </source>
</evidence>
<evidence type="ECO:0000256" key="7">
    <source>
        <dbReference type="ARBA" id="ARBA00022771"/>
    </source>
</evidence>
<dbReference type="InterPro" id="IPR036690">
    <property type="entry name" value="Fdx_antiC-bd_sf"/>
</dbReference>
<dbReference type="Gene3D" id="3.30.70.380">
    <property type="entry name" value="Ferrodoxin-fold anticodon-binding domain"/>
    <property type="match status" value="1"/>
</dbReference>
<keyword evidence="8" id="KW-0862">Zinc</keyword>
<dbReference type="PANTHER" id="PTHR11538:SF41">
    <property type="entry name" value="PHENYLALANINE--TRNA LIGASE, MITOCHONDRIAL"/>
    <property type="match status" value="1"/>
</dbReference>
<feature type="region of interest" description="Disordered" evidence="19">
    <location>
        <begin position="772"/>
        <end position="803"/>
    </location>
</feature>
<evidence type="ECO:0000256" key="1">
    <source>
        <dbReference type="ARBA" id="ARBA00004305"/>
    </source>
</evidence>
<dbReference type="GO" id="GO:0004826">
    <property type="term" value="F:phenylalanine-tRNA ligase activity"/>
    <property type="evidence" value="ECO:0007669"/>
    <property type="project" value="UniProtKB-EC"/>
</dbReference>
<dbReference type="GO" id="GO:0006432">
    <property type="term" value="P:phenylalanyl-tRNA aminoacylation"/>
    <property type="evidence" value="ECO:0007669"/>
    <property type="project" value="InterPro"/>
</dbReference>
<dbReference type="InterPro" id="IPR045864">
    <property type="entry name" value="aa-tRNA-synth_II/BPL/LPL"/>
</dbReference>
<feature type="compositionally biased region" description="Low complexity" evidence="19">
    <location>
        <begin position="784"/>
        <end position="802"/>
    </location>
</feature>
<dbReference type="SUPFAM" id="SSF54991">
    <property type="entry name" value="Anticodon-binding domain of PheRS"/>
    <property type="match status" value="1"/>
</dbReference>
<dbReference type="STRING" id="91626.A0A0C9N2A3"/>
<evidence type="ECO:0000259" key="22">
    <source>
        <dbReference type="PROSITE" id="PS51447"/>
    </source>
</evidence>
<evidence type="ECO:0000256" key="9">
    <source>
        <dbReference type="ARBA" id="ARBA00022840"/>
    </source>
</evidence>
<evidence type="ECO:0000256" key="10">
    <source>
        <dbReference type="ARBA" id="ARBA00022917"/>
    </source>
</evidence>
<keyword evidence="10" id="KW-0648">Protein biosynthesis</keyword>
<evidence type="ECO:0000259" key="21">
    <source>
        <dbReference type="PROSITE" id="PS50862"/>
    </source>
</evidence>
<evidence type="ECO:0000256" key="15">
    <source>
        <dbReference type="ARBA" id="ARBA00049255"/>
    </source>
</evidence>
<accession>A0A0C9N2A3</accession>
<sequence>MEDNVKASHLNEYAKLDFEIGAKETKINGQVLNRDEWTNISPTVLSKVNRKLHLQPQNPISIIRQLIESNFEGFKTYNDFSPVVTTKQNFDDLYIPKDHPSRTKSDNYYFNKDTVLRAHTSAHQLQGLASGENKFLISGDVYRRDEIDSSHYPVFHQIEGFFYMDNDLDKLAAELKRIQATETPNIEVVDDTIIKPENPYQDCHSPEAVDLISAHLKHSINSMIRHLFADEKDLKVRWIDAYFPFTSPSWEVEILYKGEWLEVLGSGVVNQKIMNQAGLDNKIGWAFGMGLERLAMVLFGIPDIRLFWSEDKRFVDQFTPGKINKFVPFSKYPPCIKDISFWLPEGEWHENDFCEIVRGAAGDIVETVELIDDFKHPKTNKRSLCYRINYRSMDRNVTNDEINEIQEKVEVASSLSSSPAAAAFHRKNNNNSTLAVFSSLENINTNTNAMSQKLHNISPTKRRSISQDPKDKFYAIHHTQHTDENDNENSEPISAATKAKKANRGRKRMGDKTIADSFTAAAGSSLSSSSSMQQQLNKQQRKKPRQQSKSRKDQHSMPSLYQTCVGLWPKSSTLDDLAYDQVKAMSDLLKVRLCQAKFKMMARLDQDNQLFTFLSEEYVPPKLTARPPVQLVSRKRQNKSTMCMVGNGKNLFARNNKFNKPDQAPSSSSSTAPAAVHALNESYDSTALGGDSITTSPQRPKNQKERKRKTPKSATPKQKRVTTPKRRSAAADVVPITLSDGSSFYVCEPCNKKYKNRNGLAYHMERCKYTDKSKLPSYQPPPSHQQQQQQQQEQDPQSQSESNPHHVVCCQQQHLEHATMIQCDTCHSHLHAECVGLSDDALEESFYCPTCKANRFHVSEASQVGKDLLQCLLEAQASDRDQQQQMAMQQDHFDQIQEFLNHQTPSQQQQQQQDTQEEDELLSVLTNQGEEQSSQLHVWDDFNASFDKNNVGEQWSLLEEDEPFSNYDTDIPSSAWNMSDIGMFGQPPSLLFSDNTVNTNDDPSAPLMSDLSASLPLNDVSSTTPIACGGPTPLGDVSTPSGISSNANTPVQTADGLWFQFANFEDDYQCEN</sequence>
<dbReference type="GO" id="GO:0000049">
    <property type="term" value="F:tRNA binding"/>
    <property type="evidence" value="ECO:0007669"/>
    <property type="project" value="InterPro"/>
</dbReference>
<reference evidence="23" key="1">
    <citation type="submission" date="2014-09" db="EMBL/GenBank/DDBJ databases">
        <title>Draft genome sequence of an oleaginous Mucoromycotina fungus Mucor ambiguus NBRC6742.</title>
        <authorList>
            <person name="Takeda I."/>
            <person name="Yamane N."/>
            <person name="Morita T."/>
            <person name="Tamano K."/>
            <person name="Machida M."/>
            <person name="Baker S."/>
            <person name="Koike H."/>
        </authorList>
    </citation>
    <scope>NUCLEOTIDE SEQUENCE</scope>
    <source>
        <strain evidence="23">NBRC 6742</strain>
    </source>
</reference>
<name>A0A0C9N2A3_9FUNG</name>
<dbReference type="EMBL" id="DF836508">
    <property type="protein sequence ID" value="GAN08723.1"/>
    <property type="molecule type" value="Genomic_DNA"/>
</dbReference>
<dbReference type="FunFam" id="3.30.930.10:FF:000053">
    <property type="entry name" value="Phenylalanyl-tRNA synthetase mitochondrial"/>
    <property type="match status" value="1"/>
</dbReference>
<dbReference type="SMART" id="SM00896">
    <property type="entry name" value="FDX-ACB"/>
    <property type="match status" value="1"/>
</dbReference>
<dbReference type="OrthoDB" id="4457at2759"/>
<comment type="similarity">
    <text evidence="2">Belongs to the class-II aminoacyl-tRNA synthetase family.</text>
</comment>
<dbReference type="Proteomes" id="UP000053815">
    <property type="component" value="Unassembled WGS sequence"/>
</dbReference>
<keyword evidence="7 18" id="KW-0863">Zinc-finger</keyword>
<evidence type="ECO:0000256" key="14">
    <source>
        <dbReference type="ARBA" id="ARBA00031194"/>
    </source>
</evidence>
<dbReference type="InterPro" id="IPR001965">
    <property type="entry name" value="Znf_PHD"/>
</dbReference>
<evidence type="ECO:0000256" key="6">
    <source>
        <dbReference type="ARBA" id="ARBA00022741"/>
    </source>
</evidence>
<feature type="domain" description="Aminoacyl-transfer RNA synthetases class-II family profile" evidence="21">
    <location>
        <begin position="63"/>
        <end position="320"/>
    </location>
</feature>
<dbReference type="SUPFAM" id="SSF57903">
    <property type="entry name" value="FYVE/PHD zinc finger"/>
    <property type="match status" value="1"/>
</dbReference>
<keyword evidence="13 23" id="KW-0030">Aminoacyl-tRNA synthetase</keyword>
<dbReference type="AlphaFoldDB" id="A0A0C9N2A3"/>
<dbReference type="PANTHER" id="PTHR11538">
    <property type="entry name" value="PHENYLALANYL-TRNA SYNTHETASE"/>
    <property type="match status" value="1"/>
</dbReference>
<evidence type="ECO:0000256" key="4">
    <source>
        <dbReference type="ARBA" id="ARBA00022598"/>
    </source>
</evidence>
<evidence type="ECO:0000256" key="17">
    <source>
        <dbReference type="ARBA" id="ARBA00073229"/>
    </source>
</evidence>